<dbReference type="AlphaFoldDB" id="A0A433KQ42"/>
<organism evidence="1 2">
    <name type="scientific">Vreelandella nanhaiensis</name>
    <dbReference type="NCBI Taxonomy" id="1258546"/>
    <lineage>
        <taxon>Bacteria</taxon>
        <taxon>Pseudomonadati</taxon>
        <taxon>Pseudomonadota</taxon>
        <taxon>Gammaproteobacteria</taxon>
        <taxon>Oceanospirillales</taxon>
        <taxon>Halomonadaceae</taxon>
        <taxon>Vreelandella</taxon>
    </lineage>
</organism>
<gene>
    <name evidence="1" type="ORF">ELY38_09670</name>
</gene>
<evidence type="ECO:0000313" key="1">
    <source>
        <dbReference type="EMBL" id="RUR31716.1"/>
    </source>
</evidence>
<evidence type="ECO:0000313" key="2">
    <source>
        <dbReference type="Proteomes" id="UP000287023"/>
    </source>
</evidence>
<dbReference type="SUPFAM" id="SSF52540">
    <property type="entry name" value="P-loop containing nucleoside triphosphate hydrolases"/>
    <property type="match status" value="1"/>
</dbReference>
<reference evidence="1 2" key="1">
    <citation type="submission" date="2018-12" db="EMBL/GenBank/DDBJ databases">
        <title>three novel Halomonas strain isolated from plants.</title>
        <authorList>
            <person name="Sun C."/>
        </authorList>
    </citation>
    <scope>NUCLEOTIDE SEQUENCE [LARGE SCALE GENOMIC DNA]</scope>
    <source>
        <strain evidence="1 2">JCM 18142</strain>
    </source>
</reference>
<comment type="caution">
    <text evidence="1">The sequence shown here is derived from an EMBL/GenBank/DDBJ whole genome shotgun (WGS) entry which is preliminary data.</text>
</comment>
<dbReference type="OrthoDB" id="9779858at2"/>
<dbReference type="PANTHER" id="PTHR42708:SF1">
    <property type="entry name" value="GLIDING MOTILITY PROTEIN MGLA"/>
    <property type="match status" value="1"/>
</dbReference>
<dbReference type="Proteomes" id="UP000287023">
    <property type="component" value="Unassembled WGS sequence"/>
</dbReference>
<dbReference type="RefSeq" id="WP_127061727.1">
    <property type="nucleotide sequence ID" value="NZ_RZHF01000014.1"/>
</dbReference>
<dbReference type="InterPro" id="IPR052705">
    <property type="entry name" value="Gliding_Motility_GTPase"/>
</dbReference>
<dbReference type="Gene3D" id="3.40.50.300">
    <property type="entry name" value="P-loop containing nucleotide triphosphate hydrolases"/>
    <property type="match status" value="1"/>
</dbReference>
<keyword evidence="2" id="KW-1185">Reference proteome</keyword>
<dbReference type="EMBL" id="RZHF01000014">
    <property type="protein sequence ID" value="RUR31716.1"/>
    <property type="molecule type" value="Genomic_DNA"/>
</dbReference>
<dbReference type="InterPro" id="IPR027417">
    <property type="entry name" value="P-loop_NTPase"/>
</dbReference>
<proteinExistence type="predicted"/>
<name>A0A433KQ42_9GAMM</name>
<dbReference type="CDD" id="cd00882">
    <property type="entry name" value="Ras_like_GTPase"/>
    <property type="match status" value="1"/>
</dbReference>
<dbReference type="PANTHER" id="PTHR42708">
    <property type="entry name" value="ATP/GTP-BINDING PROTEIN-RELATED"/>
    <property type="match status" value="1"/>
</dbReference>
<protein>
    <submittedName>
        <fullName evidence="1">GTPase</fullName>
    </submittedName>
</protein>
<accession>A0A433KQ42</accession>
<sequence length="222" mass="24712">MATYSESTNKLTLKIVYYGPALSGKTTNLLQLHTLLKPQRKGEVMVLETRNDRTLFFDMLPIGLHSEGGLDLRLKIYTVPGQVQHDSTRKAVLSRADGVIFVADSQLSQQDNNAFAFDNLASNLQKLGMDIERLPLTVQFNKRDRLDAIEEHNLQVRWSSTPWAPLTLASALNGQGVVESFRQLLGRLYPAVDAEFSLARDYAIDSQTFMRNLSAVGGLSNA</sequence>